<feature type="region of interest" description="Disordered" evidence="2">
    <location>
        <begin position="334"/>
        <end position="392"/>
    </location>
</feature>
<dbReference type="AlphaFoldDB" id="A0A8I6XGH1"/>
<dbReference type="PANTHER" id="PTHR33170">
    <property type="entry name" value="DUF4283 DOMAIN-CONTAINING PROTEIN-RELATED"/>
    <property type="match status" value="1"/>
</dbReference>
<evidence type="ECO:0000256" key="1">
    <source>
        <dbReference type="PROSITE-ProRule" id="PRU00047"/>
    </source>
</evidence>
<reference evidence="4" key="3">
    <citation type="submission" date="2022-01" db="UniProtKB">
        <authorList>
            <consortium name="EnsemblPlants"/>
        </authorList>
    </citation>
    <scope>IDENTIFICATION</scope>
    <source>
        <strain evidence="4">subsp. vulgare</strain>
    </source>
</reference>
<keyword evidence="1" id="KW-0863">Zinc-finger</keyword>
<evidence type="ECO:0000313" key="4">
    <source>
        <dbReference type="EnsemblPlants" id="HORVU.MOREX.r3.3HG0293160.1"/>
    </source>
</evidence>
<reference evidence="5" key="1">
    <citation type="journal article" date="2012" name="Nature">
        <title>A physical, genetic and functional sequence assembly of the barley genome.</title>
        <authorList>
            <consortium name="The International Barley Genome Sequencing Consortium"/>
            <person name="Mayer K.F."/>
            <person name="Waugh R."/>
            <person name="Brown J.W."/>
            <person name="Schulman A."/>
            <person name="Langridge P."/>
            <person name="Platzer M."/>
            <person name="Fincher G.B."/>
            <person name="Muehlbauer G.J."/>
            <person name="Sato K."/>
            <person name="Close T.J."/>
            <person name="Wise R.P."/>
            <person name="Stein N."/>
        </authorList>
    </citation>
    <scope>NUCLEOTIDE SEQUENCE [LARGE SCALE GENOMIC DNA]</scope>
    <source>
        <strain evidence="5">cv. Morex</strain>
    </source>
</reference>
<reference evidence="4" key="2">
    <citation type="submission" date="2020-10" db="EMBL/GenBank/DDBJ databases">
        <authorList>
            <person name="Scholz U."/>
            <person name="Mascher M."/>
            <person name="Fiebig A."/>
        </authorList>
    </citation>
    <scope>NUCLEOTIDE SEQUENCE [LARGE SCALE GENOMIC DNA]</scope>
    <source>
        <strain evidence="4">cv. Morex</strain>
    </source>
</reference>
<dbReference type="PROSITE" id="PS50158">
    <property type="entry name" value="ZF_CCHC"/>
    <property type="match status" value="1"/>
</dbReference>
<feature type="compositionally biased region" description="Pro residues" evidence="2">
    <location>
        <begin position="354"/>
        <end position="371"/>
    </location>
</feature>
<keyword evidence="5" id="KW-1185">Reference proteome</keyword>
<dbReference type="Gramene" id="HORVU.MOREX.r2.3HG0243800.1">
    <property type="protein sequence ID" value="HORVU.MOREX.r2.3HG0243800.1"/>
    <property type="gene ID" value="HORVU.MOREX.r2.3HG0243800"/>
</dbReference>
<dbReference type="Proteomes" id="UP000011116">
    <property type="component" value="Chromosome 3H"/>
</dbReference>
<sequence>MCINCGCAGHYRSECEAPPRCPTTLSYLGYGTERGSFYFLDAEIEEEAARPHLATATLAPEQPIPDGLVISADIIRDELAAYIGDFRGSEFAWEVSETAPLVFSVPFPSAEILRVCSHGPIRCPINQLMICVQAATAEPDPVPPLEKVWVLVYGLPRGGSVAPRGGKLTHILKAISEHVGKLITADLASFEDDGPARIEILCPAPAEIDGLSLVFYFGYKGRRLTFELESPAPMVPLDPALTGPEPGDGGLDKEGGSSEEGSSSEGDDATVGAPPEPSDCRHNPGPLVAGQSGPARGSTVGTVAPVVAVDMEIPLPASPAPVAAPEEEVSVGLEVCPTSSPRSPGVVCYSRSPGSPPSPTSGSPDPRPPATGDPGWVSESPPVPCSRLGEGASPVVAARQSAQISQSRILQDGRVSTIPELAALRVAARDLFPDSGIVFCGEKGPPLEQISALCAKERLEGALAEARCLAARSNAPLPRCTTNLVIERPGTMVHRQDRTGVCRP</sequence>
<proteinExistence type="predicted"/>
<organism evidence="4 5">
    <name type="scientific">Hordeum vulgare subsp. vulgare</name>
    <name type="common">Domesticated barley</name>
    <dbReference type="NCBI Taxonomy" id="112509"/>
    <lineage>
        <taxon>Eukaryota</taxon>
        <taxon>Viridiplantae</taxon>
        <taxon>Streptophyta</taxon>
        <taxon>Embryophyta</taxon>
        <taxon>Tracheophyta</taxon>
        <taxon>Spermatophyta</taxon>
        <taxon>Magnoliopsida</taxon>
        <taxon>Liliopsida</taxon>
        <taxon>Poales</taxon>
        <taxon>Poaceae</taxon>
        <taxon>BOP clade</taxon>
        <taxon>Pooideae</taxon>
        <taxon>Triticodae</taxon>
        <taxon>Triticeae</taxon>
        <taxon>Hordeinae</taxon>
        <taxon>Hordeum</taxon>
    </lineage>
</organism>
<dbReference type="GO" id="GO:0003676">
    <property type="term" value="F:nucleic acid binding"/>
    <property type="evidence" value="ECO:0007669"/>
    <property type="project" value="InterPro"/>
</dbReference>
<accession>A0A8I6XGH1</accession>
<dbReference type="EnsemblPlants" id="HORVU.MOREX.r3.3HG0293160.1">
    <property type="protein sequence ID" value="HORVU.MOREX.r3.3HG0293160.1"/>
    <property type="gene ID" value="HORVU.MOREX.r3.3HG0293160"/>
</dbReference>
<dbReference type="PANTHER" id="PTHR33170:SF52">
    <property type="entry name" value="CCHC-TYPE DOMAIN-CONTAINING PROTEIN"/>
    <property type="match status" value="1"/>
</dbReference>
<dbReference type="Gramene" id="HORVU.MOREX.r3.3HG0293160.1">
    <property type="protein sequence ID" value="HORVU.MOREX.r3.3HG0293160.1"/>
    <property type="gene ID" value="HORVU.MOREX.r3.3HG0293160"/>
</dbReference>
<feature type="domain" description="CCHC-type" evidence="3">
    <location>
        <begin position="2"/>
        <end position="15"/>
    </location>
</feature>
<name>A0A8I6XGH1_HORVV</name>
<dbReference type="InterPro" id="IPR001878">
    <property type="entry name" value="Znf_CCHC"/>
</dbReference>
<dbReference type="GO" id="GO:0008270">
    <property type="term" value="F:zinc ion binding"/>
    <property type="evidence" value="ECO:0007669"/>
    <property type="project" value="UniProtKB-KW"/>
</dbReference>
<evidence type="ECO:0000259" key="3">
    <source>
        <dbReference type="PROSITE" id="PS50158"/>
    </source>
</evidence>
<protein>
    <recommendedName>
        <fullName evidence="3">CCHC-type domain-containing protein</fullName>
    </recommendedName>
</protein>
<feature type="region of interest" description="Disordered" evidence="2">
    <location>
        <begin position="233"/>
        <end position="299"/>
    </location>
</feature>
<evidence type="ECO:0000313" key="5">
    <source>
        <dbReference type="Proteomes" id="UP000011116"/>
    </source>
</evidence>
<evidence type="ECO:0000256" key="2">
    <source>
        <dbReference type="SAM" id="MobiDB-lite"/>
    </source>
</evidence>
<keyword evidence="1" id="KW-0479">Metal-binding</keyword>
<keyword evidence="1" id="KW-0862">Zinc</keyword>